<dbReference type="InterPro" id="IPR011992">
    <property type="entry name" value="EF-hand-dom_pair"/>
</dbReference>
<name>I2PZ58_9BACT</name>
<evidence type="ECO:0000256" key="1">
    <source>
        <dbReference type="SAM" id="MobiDB-lite"/>
    </source>
</evidence>
<proteinExistence type="predicted"/>
<dbReference type="Gene3D" id="1.10.238.10">
    <property type="entry name" value="EF-hand"/>
    <property type="match status" value="1"/>
</dbReference>
<feature type="region of interest" description="Disordered" evidence="1">
    <location>
        <begin position="87"/>
        <end position="166"/>
    </location>
</feature>
<protein>
    <submittedName>
        <fullName evidence="4">LysM domain-containing protein</fullName>
    </submittedName>
</protein>
<evidence type="ECO:0000313" key="4">
    <source>
        <dbReference type="EMBL" id="EIG52814.1"/>
    </source>
</evidence>
<dbReference type="EMBL" id="JH600068">
    <property type="protein sequence ID" value="EIG52814.1"/>
    <property type="molecule type" value="Genomic_DNA"/>
</dbReference>
<dbReference type="InterPro" id="IPR018247">
    <property type="entry name" value="EF_Hand_1_Ca_BS"/>
</dbReference>
<dbReference type="CDD" id="cd00118">
    <property type="entry name" value="LysM"/>
    <property type="match status" value="1"/>
</dbReference>
<evidence type="ECO:0000256" key="2">
    <source>
        <dbReference type="SAM" id="SignalP"/>
    </source>
</evidence>
<evidence type="ECO:0000259" key="3">
    <source>
        <dbReference type="PROSITE" id="PS51782"/>
    </source>
</evidence>
<feature type="domain" description="LysM" evidence="3">
    <location>
        <begin position="160"/>
        <end position="204"/>
    </location>
</feature>
<reference evidence="4" key="1">
    <citation type="submission" date="2011-11" db="EMBL/GenBank/DDBJ databases">
        <title>Improved High-Quality Draft sequence of Desulfovibrio sp. U5L.</title>
        <authorList>
            <consortium name="US DOE Joint Genome Institute"/>
            <person name="Lucas S."/>
            <person name="Han J."/>
            <person name="Lapidus A."/>
            <person name="Cheng J.-F."/>
            <person name="Goodwin L."/>
            <person name="Pitluck S."/>
            <person name="Peters L."/>
            <person name="Ovchinnikova G."/>
            <person name="Held B."/>
            <person name="Detter J.C."/>
            <person name="Han C."/>
            <person name="Tapia R."/>
            <person name="Land M."/>
            <person name="Hauser L."/>
            <person name="Kyrpides N."/>
            <person name="Ivanova N."/>
            <person name="Pagani I."/>
            <person name="Gabster J."/>
            <person name="Walker C."/>
            <person name="Stolyar S."/>
            <person name="Stahl D."/>
            <person name="Arkin A."/>
            <person name="Dehal P."/>
            <person name="Hazen T."/>
            <person name="Woyke T."/>
        </authorList>
    </citation>
    <scope>NUCLEOTIDE SEQUENCE [LARGE SCALE GENOMIC DNA]</scope>
    <source>
        <strain evidence="4">U5L</strain>
    </source>
</reference>
<organism evidence="4">
    <name type="scientific">Desulfovibrio sp. U5L</name>
    <dbReference type="NCBI Taxonomy" id="596152"/>
    <lineage>
        <taxon>Bacteria</taxon>
        <taxon>Pseudomonadati</taxon>
        <taxon>Thermodesulfobacteriota</taxon>
        <taxon>Desulfovibrionia</taxon>
        <taxon>Desulfovibrionales</taxon>
        <taxon>Desulfovibrionaceae</taxon>
        <taxon>Desulfovibrio</taxon>
    </lineage>
</organism>
<dbReference type="HOGENOM" id="CLU_796279_0_0_7"/>
<dbReference type="STRING" id="596152.DesU5LDRAFT_1114"/>
<dbReference type="PANTHER" id="PTHR33734:SF22">
    <property type="entry name" value="MEMBRANE-BOUND LYTIC MUREIN TRANSGLYCOSYLASE D"/>
    <property type="match status" value="1"/>
</dbReference>
<feature type="signal peptide" evidence="2">
    <location>
        <begin position="1"/>
        <end position="22"/>
    </location>
</feature>
<dbReference type="InterPro" id="IPR002048">
    <property type="entry name" value="EF_hand_dom"/>
</dbReference>
<dbReference type="Gene3D" id="3.10.350.10">
    <property type="entry name" value="LysM domain"/>
    <property type="match status" value="1"/>
</dbReference>
<feature type="compositionally biased region" description="Pro residues" evidence="1">
    <location>
        <begin position="115"/>
        <end position="129"/>
    </location>
</feature>
<dbReference type="GO" id="GO:0008932">
    <property type="term" value="F:lytic endotransglycosylase activity"/>
    <property type="evidence" value="ECO:0007669"/>
    <property type="project" value="TreeGrafter"/>
</dbReference>
<accession>I2PZ58</accession>
<keyword evidence="2" id="KW-0732">Signal</keyword>
<sequence>MKSGLSMLLALLLGLALGGCNKEDPQGFPKVDYNKDGRIIFEELIVVFPDLTVEEFLAADADHNGALDDKEYQRFHEARLAGRKLEPSAAPAPGAGPAVDGQPAAPAAATGAPAPAAPGTPEAPVPAAPPATSAAPAGGEVVETVEVGPGPAAPGPEAARTHTVARGDNLSRIAKKFGVTSKAIMAANGMKSADRLEAGTTLTIPASGESAATGTPASPAVAAFVDQLFAKNASGDLNGLLDSYGETVDYYKKGKSGKDIVRQDKADYFSRWPERSYTPGPATVEKLPGGDLRVTVPTAFTAKSGKKRVAGQAAFTFLLRPEGDSFRIVGEQSVVTEKK</sequence>
<dbReference type="InterPro" id="IPR036779">
    <property type="entry name" value="LysM_dom_sf"/>
</dbReference>
<dbReference type="SUPFAM" id="SSF54106">
    <property type="entry name" value="LysM domain"/>
    <property type="match status" value="1"/>
</dbReference>
<feature type="compositionally biased region" description="Low complexity" evidence="1">
    <location>
        <begin position="87"/>
        <end position="114"/>
    </location>
</feature>
<dbReference type="Pfam" id="PF13202">
    <property type="entry name" value="EF-hand_5"/>
    <property type="match status" value="1"/>
</dbReference>
<dbReference type="GO" id="GO:0005509">
    <property type="term" value="F:calcium ion binding"/>
    <property type="evidence" value="ECO:0007669"/>
    <property type="project" value="InterPro"/>
</dbReference>
<dbReference type="Pfam" id="PF01476">
    <property type="entry name" value="LysM"/>
    <property type="match status" value="1"/>
</dbReference>
<dbReference type="Gene3D" id="3.10.450.50">
    <property type="match status" value="1"/>
</dbReference>
<dbReference type="OrthoDB" id="3078730at2"/>
<dbReference type="PROSITE" id="PS00018">
    <property type="entry name" value="EF_HAND_1"/>
    <property type="match status" value="1"/>
</dbReference>
<dbReference type="SMART" id="SM00257">
    <property type="entry name" value="LysM"/>
    <property type="match status" value="1"/>
</dbReference>
<dbReference type="AlphaFoldDB" id="I2PZ58"/>
<dbReference type="InterPro" id="IPR018392">
    <property type="entry name" value="LysM"/>
</dbReference>
<dbReference type="PROSITE" id="PS51257">
    <property type="entry name" value="PROKAR_LIPOPROTEIN"/>
    <property type="match status" value="1"/>
</dbReference>
<dbReference type="eggNOG" id="COG1388">
    <property type="taxonomic scope" value="Bacteria"/>
</dbReference>
<dbReference type="SUPFAM" id="SSF47473">
    <property type="entry name" value="EF-hand"/>
    <property type="match status" value="1"/>
</dbReference>
<dbReference type="PANTHER" id="PTHR33734">
    <property type="entry name" value="LYSM DOMAIN-CONTAINING GPI-ANCHORED PROTEIN 2"/>
    <property type="match status" value="1"/>
</dbReference>
<feature type="compositionally biased region" description="Low complexity" evidence="1">
    <location>
        <begin position="130"/>
        <end position="158"/>
    </location>
</feature>
<feature type="chain" id="PRO_5003664205" evidence="2">
    <location>
        <begin position="23"/>
        <end position="339"/>
    </location>
</feature>
<gene>
    <name evidence="4" type="ORF">DesU5LDRAFT_1114</name>
</gene>
<dbReference type="PROSITE" id="PS51782">
    <property type="entry name" value="LYSM"/>
    <property type="match status" value="1"/>
</dbReference>